<dbReference type="GO" id="GO:0005794">
    <property type="term" value="C:Golgi apparatus"/>
    <property type="evidence" value="ECO:0007669"/>
    <property type="project" value="UniProtKB-SubCell"/>
</dbReference>
<reference evidence="4" key="2">
    <citation type="submission" date="2025-09" db="UniProtKB">
        <authorList>
            <consortium name="Ensembl"/>
        </authorList>
    </citation>
    <scope>IDENTIFICATION</scope>
</reference>
<dbReference type="InterPro" id="IPR021063">
    <property type="entry name" value="NEMO_N"/>
</dbReference>
<dbReference type="GO" id="GO:0043122">
    <property type="term" value="P:regulation of canonical NF-kappaB signal transduction"/>
    <property type="evidence" value="ECO:0007669"/>
    <property type="project" value="TreeGrafter"/>
</dbReference>
<dbReference type="Proteomes" id="UP000694557">
    <property type="component" value="Unassembled WGS sequence"/>
</dbReference>
<gene>
    <name evidence="4" type="primary">OPTN</name>
    <name evidence="4" type="synonym">LOC109879984</name>
</gene>
<keyword evidence="1" id="KW-0963">Cytoplasm</keyword>
<keyword evidence="5" id="KW-1185">Reference proteome</keyword>
<dbReference type="GO" id="GO:0005776">
    <property type="term" value="C:autophagosome"/>
    <property type="evidence" value="ECO:0007669"/>
    <property type="project" value="UniProtKB-SubCell"/>
</dbReference>
<dbReference type="GO" id="GO:0055037">
    <property type="term" value="C:recycling endosome"/>
    <property type="evidence" value="ECO:0007669"/>
    <property type="project" value="UniProtKB-SubCell"/>
</dbReference>
<dbReference type="Pfam" id="PF11577">
    <property type="entry name" value="NEMO"/>
    <property type="match status" value="1"/>
</dbReference>
<reference evidence="4" key="1">
    <citation type="submission" date="2025-08" db="UniProtKB">
        <authorList>
            <consortium name="Ensembl"/>
        </authorList>
    </citation>
    <scope>IDENTIFICATION</scope>
</reference>
<comment type="subcellular location">
    <subcellularLocation>
        <location evidence="1">Cytoplasm</location>
        <location evidence="1">Perinuclear region</location>
    </subcellularLocation>
    <subcellularLocation>
        <location evidence="1">Golgi apparatus</location>
    </subcellularLocation>
    <subcellularLocation>
        <location evidence="1">Golgi apparatus</location>
        <location evidence="1">trans-Golgi network</location>
    </subcellularLocation>
    <subcellularLocation>
        <location evidence="1">Cytoplasmic vesicle</location>
        <location evidence="1">Autophagosome</location>
    </subcellularLocation>
    <subcellularLocation>
        <location evidence="1">Cytoplasmic vesicle</location>
    </subcellularLocation>
    <subcellularLocation>
        <location evidence="1">Recycling endosome</location>
    </subcellularLocation>
</comment>
<dbReference type="AlphaFoldDB" id="A0A8C7CYX5"/>
<dbReference type="PANTHER" id="PTHR31553">
    <property type="entry name" value="NF-KAPPA-B ESSENTIAL MODULATOR"/>
    <property type="match status" value="1"/>
</dbReference>
<protein>
    <recommendedName>
        <fullName evidence="1">Optineurin</fullName>
    </recommendedName>
</protein>
<sequence>MASSSPMVNGDVSRGPSSHPGHSPTTGTLEETLQQMNRLIQENRDLKEALKQTNVSMKERFEGLSVWREKQREEKEFLEGRLDEARSRMEALSSHNQELSMKVEELEGGGEGKGQAETADQNSELEALRAQLVRLQAEKNDLVAMNSELQLKTGQGSEDDSFIEIRFAKEDTGKELYHNERDPRYDMSVSRQESEELTVSQLLQSLRKETQRVERLQVELQATRSRITELEEKETNTESSTQTPLLPEVVSPALANTACGPEPEPAEAPQQNSGKEKNRQVIEIEMY</sequence>
<keyword evidence="1" id="KW-0479">Metal-binding</keyword>
<dbReference type="GO" id="GO:0005634">
    <property type="term" value="C:nucleus"/>
    <property type="evidence" value="ECO:0007669"/>
    <property type="project" value="TreeGrafter"/>
</dbReference>
<dbReference type="Ensembl" id="ENSOKIT00005014260.1">
    <property type="protein sequence ID" value="ENSOKIP00005013378.1"/>
    <property type="gene ID" value="ENSOKIG00005006057.1"/>
</dbReference>
<organism evidence="4 5">
    <name type="scientific">Oncorhynchus kisutch</name>
    <name type="common">Coho salmon</name>
    <name type="synonym">Salmo kisutch</name>
    <dbReference type="NCBI Taxonomy" id="8019"/>
    <lineage>
        <taxon>Eukaryota</taxon>
        <taxon>Metazoa</taxon>
        <taxon>Chordata</taxon>
        <taxon>Craniata</taxon>
        <taxon>Vertebrata</taxon>
        <taxon>Euteleostomi</taxon>
        <taxon>Actinopterygii</taxon>
        <taxon>Neopterygii</taxon>
        <taxon>Teleostei</taxon>
        <taxon>Protacanthopterygii</taxon>
        <taxon>Salmoniformes</taxon>
        <taxon>Salmonidae</taxon>
        <taxon>Salmoninae</taxon>
        <taxon>Oncorhynchus</taxon>
    </lineage>
</organism>
<evidence type="ECO:0000256" key="2">
    <source>
        <dbReference type="SAM" id="MobiDB-lite"/>
    </source>
</evidence>
<feature type="compositionally biased region" description="Basic and acidic residues" evidence="2">
    <location>
        <begin position="226"/>
        <end position="236"/>
    </location>
</feature>
<keyword evidence="1" id="KW-0968">Cytoplasmic vesicle</keyword>
<feature type="compositionally biased region" description="Low complexity" evidence="2">
    <location>
        <begin position="15"/>
        <end position="28"/>
    </location>
</feature>
<dbReference type="GO" id="GO:0034067">
    <property type="term" value="P:protein localization to Golgi apparatus"/>
    <property type="evidence" value="ECO:0007669"/>
    <property type="project" value="TreeGrafter"/>
</dbReference>
<dbReference type="GO" id="GO:0070530">
    <property type="term" value="F:K63-linked polyubiquitin modification-dependent protein binding"/>
    <property type="evidence" value="ECO:0007669"/>
    <property type="project" value="TreeGrafter"/>
</dbReference>
<keyword evidence="1" id="KW-0863">Zinc-finger</keyword>
<dbReference type="Gene3D" id="1.20.5.390">
    <property type="entry name" value="L1 transposable element, trimerization domain"/>
    <property type="match status" value="1"/>
</dbReference>
<dbReference type="GeneTree" id="ENSGT00530000063808"/>
<comment type="function">
    <text evidence="1">May act by regulating membrane trafficking and cellular morphogenesis.</text>
</comment>
<feature type="region of interest" description="Disordered" evidence="2">
    <location>
        <begin position="1"/>
        <end position="30"/>
    </location>
</feature>
<feature type="domain" description="NF-kappa-B essential modulator NEMO N-terminal" evidence="3">
    <location>
        <begin position="30"/>
        <end position="95"/>
    </location>
</feature>
<feature type="compositionally biased region" description="Basic and acidic residues" evidence="2">
    <location>
        <begin position="274"/>
        <end position="287"/>
    </location>
</feature>
<proteinExistence type="predicted"/>
<feature type="compositionally biased region" description="Basic and acidic residues" evidence="2">
    <location>
        <begin position="174"/>
        <end position="185"/>
    </location>
</feature>
<dbReference type="InterPro" id="IPR051301">
    <property type="entry name" value="Optineurin/NFkB_EssMod"/>
</dbReference>
<dbReference type="GO" id="GO:0008270">
    <property type="term" value="F:zinc ion binding"/>
    <property type="evidence" value="ECO:0007669"/>
    <property type="project" value="UniProtKB-KW"/>
</dbReference>
<accession>A0A8C7CYX5</accession>
<keyword evidence="1" id="KW-0862">Zinc</keyword>
<feature type="region of interest" description="Disordered" evidence="2">
    <location>
        <begin position="226"/>
        <end position="287"/>
    </location>
</feature>
<evidence type="ECO:0000259" key="3">
    <source>
        <dbReference type="Pfam" id="PF11577"/>
    </source>
</evidence>
<keyword evidence="1" id="KW-0967">Endosome</keyword>
<keyword evidence="1" id="KW-0333">Golgi apparatus</keyword>
<evidence type="ECO:0000313" key="5">
    <source>
        <dbReference type="Proteomes" id="UP000694557"/>
    </source>
</evidence>
<dbReference type="PANTHER" id="PTHR31553:SF2">
    <property type="entry name" value="OPTINEURIN"/>
    <property type="match status" value="1"/>
</dbReference>
<dbReference type="GO" id="GO:0048471">
    <property type="term" value="C:perinuclear region of cytoplasm"/>
    <property type="evidence" value="ECO:0007669"/>
    <property type="project" value="UniProtKB-SubCell"/>
</dbReference>
<evidence type="ECO:0000256" key="1">
    <source>
        <dbReference type="RuleBase" id="RU367122"/>
    </source>
</evidence>
<feature type="region of interest" description="Disordered" evidence="2">
    <location>
        <begin position="174"/>
        <end position="193"/>
    </location>
</feature>
<name>A0A8C7CYX5_ONCKI</name>
<evidence type="ECO:0000313" key="4">
    <source>
        <dbReference type="Ensembl" id="ENSOKIP00005013378.1"/>
    </source>
</evidence>
<dbReference type="GO" id="GO:0090161">
    <property type="term" value="P:Golgi ribbon formation"/>
    <property type="evidence" value="ECO:0007669"/>
    <property type="project" value="TreeGrafter"/>
</dbReference>